<dbReference type="RefSeq" id="XP_071905583.1">
    <property type="nucleotide sequence ID" value="XM_072049482.1"/>
</dbReference>
<evidence type="ECO:0000256" key="4">
    <source>
        <dbReference type="SAM" id="MobiDB-lite"/>
    </source>
</evidence>
<feature type="compositionally biased region" description="Basic and acidic residues" evidence="4">
    <location>
        <begin position="53"/>
        <end position="66"/>
    </location>
</feature>
<feature type="domain" description="MULE transposase" evidence="5">
    <location>
        <begin position="258"/>
        <end position="353"/>
    </location>
</feature>
<reference evidence="7" key="1">
    <citation type="submission" date="2025-08" db="UniProtKB">
        <authorList>
            <consortium name="RefSeq"/>
        </authorList>
    </citation>
    <scope>IDENTIFICATION</scope>
    <source>
        <tissue evidence="7">Leaves</tissue>
    </source>
</reference>
<keyword evidence="6" id="KW-1185">Reference proteome</keyword>
<evidence type="ECO:0000313" key="6">
    <source>
        <dbReference type="Proteomes" id="UP001652660"/>
    </source>
</evidence>
<evidence type="ECO:0000256" key="3">
    <source>
        <dbReference type="ARBA" id="ARBA00023172"/>
    </source>
</evidence>
<evidence type="ECO:0000256" key="1">
    <source>
        <dbReference type="ARBA" id="ARBA00022578"/>
    </source>
</evidence>
<dbReference type="PANTHER" id="PTHR31973:SF187">
    <property type="entry name" value="MUTATOR TRANSPOSASE MUDRA PROTEIN"/>
    <property type="match status" value="1"/>
</dbReference>
<sequence>MDPWSQQSGLETEFEHQQQPETKEEQPTDVGTGNQQSRRKKQVRRRRNNNRASGEEAAPHLDDVHALDKDTVVTELHSDAGSSDEENDDDWRNRFRAKCKPPCQWFVYASVERELGIADLVVKSMNNEHTNCSHVWKNKNISAKWLANKYMERFRCNVEMPPRLLRQIVDEDFKAEISKWVAYNARAIAKKEIQGNAEQQYTDIWRYCAEIKRTHPNTTMEVMFTPFRQPGCNPKFMRLYCYLGPLKQGFLDGCRPIIGVDGCHIKAEYRGQLLTAIGVDPNNGWWPIAWAVVEREATEQWKWFFELLKNDLQIENGYSYTFVSDQQKGLDRALSEVLPNSEHRYCVQHLYNNFKKKHRGLALKTKLWNIAASTTEGLFKKATADLEKFDKEAYEWVKKAPHPSHWCKTFFSEHTRCDMLVNNLCESFNGHILEARQQSIIKMLESIRIFLMERIQRRTTAMEKFELSIGPLITICC</sequence>
<dbReference type="PANTHER" id="PTHR31973">
    <property type="entry name" value="POLYPROTEIN, PUTATIVE-RELATED"/>
    <property type="match status" value="1"/>
</dbReference>
<keyword evidence="3" id="KW-0233">DNA recombination</keyword>
<feature type="region of interest" description="Disordered" evidence="4">
    <location>
        <begin position="1"/>
        <end position="66"/>
    </location>
</feature>
<feature type="compositionally biased region" description="Basic and acidic residues" evidence="4">
    <location>
        <begin position="13"/>
        <end position="26"/>
    </location>
</feature>
<name>A0ABM4UE76_COFAR</name>
<organism evidence="6 7">
    <name type="scientific">Coffea arabica</name>
    <name type="common">Arabian coffee</name>
    <dbReference type="NCBI Taxonomy" id="13443"/>
    <lineage>
        <taxon>Eukaryota</taxon>
        <taxon>Viridiplantae</taxon>
        <taxon>Streptophyta</taxon>
        <taxon>Embryophyta</taxon>
        <taxon>Tracheophyta</taxon>
        <taxon>Spermatophyta</taxon>
        <taxon>Magnoliopsida</taxon>
        <taxon>eudicotyledons</taxon>
        <taxon>Gunneridae</taxon>
        <taxon>Pentapetalae</taxon>
        <taxon>asterids</taxon>
        <taxon>lamiids</taxon>
        <taxon>Gentianales</taxon>
        <taxon>Rubiaceae</taxon>
        <taxon>Ixoroideae</taxon>
        <taxon>Gardenieae complex</taxon>
        <taxon>Bertiereae - Coffeeae clade</taxon>
        <taxon>Coffeeae</taxon>
        <taxon>Coffea</taxon>
    </lineage>
</organism>
<feature type="compositionally biased region" description="Basic residues" evidence="4">
    <location>
        <begin position="37"/>
        <end position="49"/>
    </location>
</feature>
<evidence type="ECO:0000256" key="2">
    <source>
        <dbReference type="ARBA" id="ARBA00023125"/>
    </source>
</evidence>
<protein>
    <recommendedName>
        <fullName evidence="5">MULE transposase domain-containing protein</fullName>
    </recommendedName>
</protein>
<keyword evidence="1" id="KW-0815">Transposition</keyword>
<proteinExistence type="predicted"/>
<dbReference type="Proteomes" id="UP001652660">
    <property type="component" value="Chromosome 5e"/>
</dbReference>
<evidence type="ECO:0000313" key="7">
    <source>
        <dbReference type="RefSeq" id="XP_071905583.1"/>
    </source>
</evidence>
<dbReference type="InterPro" id="IPR001207">
    <property type="entry name" value="Transposase_mutator"/>
</dbReference>
<dbReference type="Pfam" id="PF10551">
    <property type="entry name" value="MULE"/>
    <property type="match status" value="1"/>
</dbReference>
<dbReference type="PROSITE" id="PS01007">
    <property type="entry name" value="TRANSPOSASE_MUTATOR"/>
    <property type="match status" value="1"/>
</dbReference>
<gene>
    <name evidence="7" type="primary">LOC140006826</name>
</gene>
<dbReference type="InterPro" id="IPR018289">
    <property type="entry name" value="MULE_transposase_dom"/>
</dbReference>
<dbReference type="GeneID" id="140006826"/>
<feature type="compositionally biased region" description="Polar residues" evidence="4">
    <location>
        <begin position="1"/>
        <end position="10"/>
    </location>
</feature>
<evidence type="ECO:0000259" key="5">
    <source>
        <dbReference type="Pfam" id="PF10551"/>
    </source>
</evidence>
<accession>A0ABM4UE76</accession>
<keyword evidence="2" id="KW-0238">DNA-binding</keyword>